<dbReference type="EMBL" id="WOWP01000053">
    <property type="protein sequence ID" value="MUV04605.1"/>
    <property type="molecule type" value="Genomic_DNA"/>
</dbReference>
<evidence type="ECO:0000313" key="1">
    <source>
        <dbReference type="EMBL" id="MUV04605.1"/>
    </source>
</evidence>
<dbReference type="RefSeq" id="WP_157483884.1">
    <property type="nucleotide sequence ID" value="NZ_WOWP01000053.1"/>
</dbReference>
<evidence type="ECO:0008006" key="3">
    <source>
        <dbReference type="Google" id="ProtNLM"/>
    </source>
</evidence>
<protein>
    <recommendedName>
        <fullName evidence="3">HNH endonuclease</fullName>
    </recommendedName>
</protein>
<dbReference type="Proteomes" id="UP000433945">
    <property type="component" value="Unassembled WGS sequence"/>
</dbReference>
<proteinExistence type="predicted"/>
<sequence>MKNKLPKICYWCGIPLTIETIQREHVPPLTFFPKGYRNDLMTVPSCKEHNNSFSELDEKFQLVVKLFRTNDVAEKDLFDRVMRGLSRKEKKRFLTSLDNKTRIGNINGEPFMILEFEKGEPELFIEKIIRGIYFYHSEKIAKGIIESVSKRIKYDKLNTVAIVDYLVKDLNSEILKEGDYSNPKVFKYQFLEFEGMFVIFMQFYENVEFIGCVFPEGFSFD</sequence>
<reference evidence="1 2" key="1">
    <citation type="submission" date="2019-12" db="EMBL/GenBank/DDBJ databases">
        <authorList>
            <person name="Sun J.-Q."/>
        </authorList>
    </citation>
    <scope>NUCLEOTIDE SEQUENCE [LARGE SCALE GENOMIC DNA]</scope>
    <source>
        <strain evidence="1 2">JCM 17928</strain>
    </source>
</reference>
<dbReference type="AlphaFoldDB" id="A0A6N8HFV0"/>
<keyword evidence="2" id="KW-1185">Reference proteome</keyword>
<organism evidence="1 2">
    <name type="scientific">Flavobacterium rakeshii</name>
    <dbReference type="NCBI Taxonomy" id="1038845"/>
    <lineage>
        <taxon>Bacteria</taxon>
        <taxon>Pseudomonadati</taxon>
        <taxon>Bacteroidota</taxon>
        <taxon>Flavobacteriia</taxon>
        <taxon>Flavobacteriales</taxon>
        <taxon>Flavobacteriaceae</taxon>
        <taxon>Flavobacterium</taxon>
    </lineage>
</organism>
<dbReference type="OrthoDB" id="2081179at2"/>
<accession>A0A6N8HFV0</accession>
<comment type="caution">
    <text evidence="1">The sequence shown here is derived from an EMBL/GenBank/DDBJ whole genome shotgun (WGS) entry which is preliminary data.</text>
</comment>
<evidence type="ECO:0000313" key="2">
    <source>
        <dbReference type="Proteomes" id="UP000433945"/>
    </source>
</evidence>
<gene>
    <name evidence="1" type="ORF">GN157_12885</name>
</gene>
<name>A0A6N8HFV0_9FLAO</name>